<dbReference type="EMBL" id="KI535697">
    <property type="protein sequence ID" value="ESR63767.1"/>
    <property type="molecule type" value="Genomic_DNA"/>
</dbReference>
<dbReference type="KEGG" id="cic:CICLE_v100103012m"/>
<dbReference type="AlphaFoldDB" id="V4UCL6"/>
<protein>
    <submittedName>
        <fullName evidence="2">Uncharacterized protein</fullName>
    </submittedName>
</protein>
<sequence length="22" mass="2319">MAKIPTGTGTFGDFPHSERVLG</sequence>
<reference evidence="2 3" key="1">
    <citation type="submission" date="2013-10" db="EMBL/GenBank/DDBJ databases">
        <authorList>
            <consortium name="International Citrus Genome Consortium"/>
            <person name="Jenkins J."/>
            <person name="Schmutz J."/>
            <person name="Prochnik S."/>
            <person name="Rokhsar D."/>
            <person name="Gmitter F."/>
            <person name="Ollitrault P."/>
            <person name="Machado M."/>
            <person name="Talon M."/>
            <person name="Wincker P."/>
            <person name="Jaillon O."/>
            <person name="Morgante M."/>
        </authorList>
    </citation>
    <scope>NUCLEOTIDE SEQUENCE</scope>
    <source>
        <strain evidence="3">cv. Clemenules</strain>
    </source>
</reference>
<organism evidence="2 3">
    <name type="scientific">Citrus clementina</name>
    <name type="common">Clementine</name>
    <name type="synonym">Citrus deliciosa x Citrus sinensis</name>
    <dbReference type="NCBI Taxonomy" id="85681"/>
    <lineage>
        <taxon>Eukaryota</taxon>
        <taxon>Viridiplantae</taxon>
        <taxon>Streptophyta</taxon>
        <taxon>Embryophyta</taxon>
        <taxon>Tracheophyta</taxon>
        <taxon>Spermatophyta</taxon>
        <taxon>Magnoliopsida</taxon>
        <taxon>eudicotyledons</taxon>
        <taxon>Gunneridae</taxon>
        <taxon>Pentapetalae</taxon>
        <taxon>rosids</taxon>
        <taxon>malvids</taxon>
        <taxon>Sapindales</taxon>
        <taxon>Rutaceae</taxon>
        <taxon>Aurantioideae</taxon>
        <taxon>Citrus</taxon>
    </lineage>
</organism>
<feature type="non-terminal residue" evidence="2">
    <location>
        <position position="1"/>
    </location>
</feature>
<accession>V4UCL6</accession>
<evidence type="ECO:0000313" key="2">
    <source>
        <dbReference type="EMBL" id="ESR63767.1"/>
    </source>
</evidence>
<evidence type="ECO:0000256" key="1">
    <source>
        <dbReference type="SAM" id="MobiDB-lite"/>
    </source>
</evidence>
<proteinExistence type="predicted"/>
<dbReference type="Proteomes" id="UP000030687">
    <property type="component" value="Unassembled WGS sequence"/>
</dbReference>
<evidence type="ECO:0000313" key="3">
    <source>
        <dbReference type="Proteomes" id="UP000030687"/>
    </source>
</evidence>
<name>V4UCL6_CITCL</name>
<dbReference type="InParanoid" id="V4UCL6"/>
<gene>
    <name evidence="2" type="ORF">CICLE_v100103012mg</name>
</gene>
<dbReference type="Gramene" id="ESR63767">
    <property type="protein sequence ID" value="ESR63767"/>
    <property type="gene ID" value="CICLE_v100103012mg"/>
</dbReference>
<keyword evidence="3" id="KW-1185">Reference proteome</keyword>
<feature type="region of interest" description="Disordered" evidence="1">
    <location>
        <begin position="1"/>
        <end position="22"/>
    </location>
</feature>